<gene>
    <name evidence="2" type="ORF">AVDCRST_MAG13-1186</name>
</gene>
<protein>
    <submittedName>
        <fullName evidence="2">Peptidyl-prolyl cis-trans isomerase</fullName>
        <ecNumber evidence="2">5.2.1.8</ecNumber>
    </submittedName>
</protein>
<accession>A0A6J4RTP0</accession>
<feature type="compositionally biased region" description="Basic and acidic residues" evidence="1">
    <location>
        <begin position="47"/>
        <end position="62"/>
    </location>
</feature>
<keyword evidence="2" id="KW-0413">Isomerase</keyword>
<feature type="region of interest" description="Disordered" evidence="1">
    <location>
        <begin position="1"/>
        <end position="151"/>
    </location>
</feature>
<dbReference type="EMBL" id="CADCVO010000182">
    <property type="protein sequence ID" value="CAA9481316.1"/>
    <property type="molecule type" value="Genomic_DNA"/>
</dbReference>
<feature type="compositionally biased region" description="Low complexity" evidence="1">
    <location>
        <begin position="28"/>
        <end position="40"/>
    </location>
</feature>
<evidence type="ECO:0000256" key="1">
    <source>
        <dbReference type="SAM" id="MobiDB-lite"/>
    </source>
</evidence>
<feature type="compositionally biased region" description="Low complexity" evidence="1">
    <location>
        <begin position="123"/>
        <end position="138"/>
    </location>
</feature>
<feature type="compositionally biased region" description="Basic and acidic residues" evidence="1">
    <location>
        <begin position="69"/>
        <end position="94"/>
    </location>
</feature>
<sequence>VDGHHEDLPGRHHHRALRRGRPQDGPELQGPRRQGLLRRPLVPPDHQGLHDPGRRPAGERHGRAGLHVRGRDQPAQDRPRRARDGQRRPEHERLAVLPGHHAGGAVARRQAHRLRPGHGRPGRPGQARGAAHGRPRQAPGRRDDPVPDDLL</sequence>
<feature type="compositionally biased region" description="Basic residues" evidence="1">
    <location>
        <begin position="11"/>
        <end position="20"/>
    </location>
</feature>
<reference evidence="2" key="1">
    <citation type="submission" date="2020-02" db="EMBL/GenBank/DDBJ databases">
        <authorList>
            <person name="Meier V. D."/>
        </authorList>
    </citation>
    <scope>NUCLEOTIDE SEQUENCE</scope>
    <source>
        <strain evidence="2">AVDCRST_MAG13</strain>
    </source>
</reference>
<name>A0A6J4RTP0_9ACTN</name>
<feature type="non-terminal residue" evidence="2">
    <location>
        <position position="1"/>
    </location>
</feature>
<feature type="non-terminal residue" evidence="2">
    <location>
        <position position="151"/>
    </location>
</feature>
<proteinExistence type="predicted"/>
<feature type="compositionally biased region" description="Basic residues" evidence="1">
    <location>
        <begin position="109"/>
        <end position="121"/>
    </location>
</feature>
<evidence type="ECO:0000313" key="2">
    <source>
        <dbReference type="EMBL" id="CAA9481316.1"/>
    </source>
</evidence>
<organism evidence="2">
    <name type="scientific">uncultured Solirubrobacteraceae bacterium</name>
    <dbReference type="NCBI Taxonomy" id="1162706"/>
    <lineage>
        <taxon>Bacteria</taxon>
        <taxon>Bacillati</taxon>
        <taxon>Actinomycetota</taxon>
        <taxon>Thermoleophilia</taxon>
        <taxon>Solirubrobacterales</taxon>
        <taxon>Solirubrobacteraceae</taxon>
        <taxon>environmental samples</taxon>
    </lineage>
</organism>
<dbReference type="EC" id="5.2.1.8" evidence="2"/>
<dbReference type="AlphaFoldDB" id="A0A6J4RTP0"/>
<feature type="compositionally biased region" description="Basic and acidic residues" evidence="1">
    <location>
        <begin position="1"/>
        <end position="10"/>
    </location>
</feature>
<dbReference type="GO" id="GO:0003755">
    <property type="term" value="F:peptidyl-prolyl cis-trans isomerase activity"/>
    <property type="evidence" value="ECO:0007669"/>
    <property type="project" value="UniProtKB-EC"/>
</dbReference>